<reference evidence="4" key="1">
    <citation type="submission" date="2022-11" db="EMBL/GenBank/DDBJ databases">
        <authorList>
            <person name="Petersen C."/>
        </authorList>
    </citation>
    <scope>NUCLEOTIDE SEQUENCE</scope>
    <source>
        <strain evidence="4">IBT 16849</strain>
    </source>
</reference>
<keyword evidence="5" id="KW-1185">Reference proteome</keyword>
<keyword evidence="2 3" id="KW-0040">ANK repeat</keyword>
<evidence type="ECO:0000313" key="5">
    <source>
        <dbReference type="Proteomes" id="UP001150879"/>
    </source>
</evidence>
<dbReference type="SUPFAM" id="SSF48403">
    <property type="entry name" value="Ankyrin repeat"/>
    <property type="match status" value="1"/>
</dbReference>
<name>A0A9W9M5G4_9EURO</name>
<dbReference type="InterPro" id="IPR036770">
    <property type="entry name" value="Ankyrin_rpt-contain_sf"/>
</dbReference>
<comment type="caution">
    <text evidence="4">The sequence shown here is derived from an EMBL/GenBank/DDBJ whole genome shotgun (WGS) entry which is preliminary data.</text>
</comment>
<dbReference type="PANTHER" id="PTHR24198">
    <property type="entry name" value="ANKYRIN REPEAT AND PROTEIN KINASE DOMAIN-CONTAINING PROTEIN"/>
    <property type="match status" value="1"/>
</dbReference>
<dbReference type="InterPro" id="IPR002110">
    <property type="entry name" value="Ankyrin_rpt"/>
</dbReference>
<gene>
    <name evidence="4" type="ORF">N7472_006971</name>
</gene>
<evidence type="ECO:0000256" key="2">
    <source>
        <dbReference type="ARBA" id="ARBA00023043"/>
    </source>
</evidence>
<dbReference type="EMBL" id="JAPQKP010000005">
    <property type="protein sequence ID" value="KAJ5187957.1"/>
    <property type="molecule type" value="Genomic_DNA"/>
</dbReference>
<dbReference type="PANTHER" id="PTHR24198:SF165">
    <property type="entry name" value="ANKYRIN REPEAT-CONTAINING PROTEIN-RELATED"/>
    <property type="match status" value="1"/>
</dbReference>
<evidence type="ECO:0000313" key="4">
    <source>
        <dbReference type="EMBL" id="KAJ5187957.1"/>
    </source>
</evidence>
<sequence>MRLLESDADSGGNHRARCHMFFYRQKSSGQRLKTSSNSPLYFASFFGFPGAVSDLLDDNTHIHTEEPMKANASAGHESVIEVFLGQWHDSVIKLLPERGADVNTRSGRNGTPLQVATLHGRHQVVSLLLTNRADLNVTCQRYCVPLPAAAEKVHFQTFQILLDQGANVNGCGGW</sequence>
<dbReference type="SMART" id="SM00248">
    <property type="entry name" value="ANK"/>
    <property type="match status" value="3"/>
</dbReference>
<dbReference type="Gene3D" id="1.25.40.20">
    <property type="entry name" value="Ankyrin repeat-containing domain"/>
    <property type="match status" value="1"/>
</dbReference>
<reference evidence="4" key="2">
    <citation type="journal article" date="2023" name="IMA Fungus">
        <title>Comparative genomic study of the Penicillium genus elucidates a diverse pangenome and 15 lateral gene transfer events.</title>
        <authorList>
            <person name="Petersen C."/>
            <person name="Sorensen T."/>
            <person name="Nielsen M.R."/>
            <person name="Sondergaard T.E."/>
            <person name="Sorensen J.L."/>
            <person name="Fitzpatrick D.A."/>
            <person name="Frisvad J.C."/>
            <person name="Nielsen K.L."/>
        </authorList>
    </citation>
    <scope>NUCLEOTIDE SEQUENCE</scope>
    <source>
        <strain evidence="4">IBT 16849</strain>
    </source>
</reference>
<protein>
    <submittedName>
        <fullName evidence="4">Uncharacterized protein</fullName>
    </submittedName>
</protein>
<dbReference type="Pfam" id="PF12796">
    <property type="entry name" value="Ank_2"/>
    <property type="match status" value="1"/>
</dbReference>
<evidence type="ECO:0000256" key="3">
    <source>
        <dbReference type="PROSITE-ProRule" id="PRU00023"/>
    </source>
</evidence>
<accession>A0A9W9M5G4</accession>
<dbReference type="AlphaFoldDB" id="A0A9W9M5G4"/>
<keyword evidence="1" id="KW-0677">Repeat</keyword>
<organism evidence="4 5">
    <name type="scientific">Penicillium cf. griseofulvum</name>
    <dbReference type="NCBI Taxonomy" id="2972120"/>
    <lineage>
        <taxon>Eukaryota</taxon>
        <taxon>Fungi</taxon>
        <taxon>Dikarya</taxon>
        <taxon>Ascomycota</taxon>
        <taxon>Pezizomycotina</taxon>
        <taxon>Eurotiomycetes</taxon>
        <taxon>Eurotiomycetidae</taxon>
        <taxon>Eurotiales</taxon>
        <taxon>Aspergillaceae</taxon>
        <taxon>Penicillium</taxon>
    </lineage>
</organism>
<feature type="repeat" description="ANK" evidence="3">
    <location>
        <begin position="108"/>
        <end position="140"/>
    </location>
</feature>
<proteinExistence type="predicted"/>
<dbReference type="PROSITE" id="PS50088">
    <property type="entry name" value="ANK_REPEAT"/>
    <property type="match status" value="1"/>
</dbReference>
<dbReference type="PROSITE" id="PS50297">
    <property type="entry name" value="ANK_REP_REGION"/>
    <property type="match status" value="1"/>
</dbReference>
<dbReference type="Proteomes" id="UP001150879">
    <property type="component" value="Unassembled WGS sequence"/>
</dbReference>
<evidence type="ECO:0000256" key="1">
    <source>
        <dbReference type="ARBA" id="ARBA00022737"/>
    </source>
</evidence>